<keyword evidence="4" id="KW-1185">Reference proteome</keyword>
<proteinExistence type="predicted"/>
<accession>A0A6A7AWQ1</accession>
<evidence type="ECO:0000256" key="1">
    <source>
        <dbReference type="SAM" id="MobiDB-lite"/>
    </source>
</evidence>
<feature type="compositionally biased region" description="Basic and acidic residues" evidence="1">
    <location>
        <begin position="41"/>
        <end position="61"/>
    </location>
</feature>
<dbReference type="EMBL" id="MU006333">
    <property type="protein sequence ID" value="KAF2846585.1"/>
    <property type="molecule type" value="Genomic_DNA"/>
</dbReference>
<keyword evidence="2" id="KW-0812">Transmembrane</keyword>
<feature type="transmembrane region" description="Helical" evidence="2">
    <location>
        <begin position="106"/>
        <end position="126"/>
    </location>
</feature>
<protein>
    <submittedName>
        <fullName evidence="3">Uncharacterized protein</fullName>
    </submittedName>
</protein>
<dbReference type="Proteomes" id="UP000799423">
    <property type="component" value="Unassembled WGS sequence"/>
</dbReference>
<gene>
    <name evidence="3" type="ORF">T440DRAFT_223864</name>
</gene>
<reference evidence="3" key="1">
    <citation type="submission" date="2020-01" db="EMBL/GenBank/DDBJ databases">
        <authorList>
            <consortium name="DOE Joint Genome Institute"/>
            <person name="Haridas S."/>
            <person name="Albert R."/>
            <person name="Binder M."/>
            <person name="Bloem J."/>
            <person name="Labutti K."/>
            <person name="Salamov A."/>
            <person name="Andreopoulos B."/>
            <person name="Baker S.E."/>
            <person name="Barry K."/>
            <person name="Bills G."/>
            <person name="Bluhm B.H."/>
            <person name="Cannon C."/>
            <person name="Castanera R."/>
            <person name="Culley D.E."/>
            <person name="Daum C."/>
            <person name="Ezra D."/>
            <person name="Gonzalez J.B."/>
            <person name="Henrissat B."/>
            <person name="Kuo A."/>
            <person name="Liang C."/>
            <person name="Lipzen A."/>
            <person name="Lutzoni F."/>
            <person name="Magnuson J."/>
            <person name="Mondo S."/>
            <person name="Nolan M."/>
            <person name="Ohm R."/>
            <person name="Pangilinan J."/>
            <person name="Park H.-J."/>
            <person name="Ramirez L."/>
            <person name="Alfaro M."/>
            <person name="Sun H."/>
            <person name="Tritt A."/>
            <person name="Yoshinaga Y."/>
            <person name="Zwiers L.-H."/>
            <person name="Turgeon B.G."/>
            <person name="Goodwin S.B."/>
            <person name="Spatafora J.W."/>
            <person name="Crous P.W."/>
            <person name="Grigoriev I.V."/>
        </authorList>
    </citation>
    <scope>NUCLEOTIDE SEQUENCE</scope>
    <source>
        <strain evidence="3">IPT5</strain>
    </source>
</reference>
<dbReference type="AlphaFoldDB" id="A0A6A7AWQ1"/>
<keyword evidence="2" id="KW-1133">Transmembrane helix</keyword>
<organism evidence="3 4">
    <name type="scientific">Plenodomus tracheiphilus IPT5</name>
    <dbReference type="NCBI Taxonomy" id="1408161"/>
    <lineage>
        <taxon>Eukaryota</taxon>
        <taxon>Fungi</taxon>
        <taxon>Dikarya</taxon>
        <taxon>Ascomycota</taxon>
        <taxon>Pezizomycotina</taxon>
        <taxon>Dothideomycetes</taxon>
        <taxon>Pleosporomycetidae</taxon>
        <taxon>Pleosporales</taxon>
        <taxon>Pleosporineae</taxon>
        <taxon>Leptosphaeriaceae</taxon>
        <taxon>Plenodomus</taxon>
    </lineage>
</organism>
<keyword evidence="2" id="KW-0472">Membrane</keyword>
<evidence type="ECO:0000313" key="4">
    <source>
        <dbReference type="Proteomes" id="UP000799423"/>
    </source>
</evidence>
<evidence type="ECO:0000256" key="2">
    <source>
        <dbReference type="SAM" id="Phobius"/>
    </source>
</evidence>
<feature type="compositionally biased region" description="Low complexity" evidence="1">
    <location>
        <begin position="1"/>
        <end position="31"/>
    </location>
</feature>
<sequence>MSSSDQSSIHTTSQTDAMSTKSTSTMATTKSLLRSILPSKKPRDPKATKDSETPAQKSERRLREAEAVRLLRGMASSIVQYQTSSAQLLCVYLIIRYFHTLSTEKLIILVSAVIPSLSCIVIHYFVVYA</sequence>
<evidence type="ECO:0000313" key="3">
    <source>
        <dbReference type="EMBL" id="KAF2846585.1"/>
    </source>
</evidence>
<name>A0A6A7AWQ1_9PLEO</name>
<feature type="region of interest" description="Disordered" evidence="1">
    <location>
        <begin position="1"/>
        <end position="61"/>
    </location>
</feature>